<organism evidence="1 2">
    <name type="scientific">Dibothriocephalus latus</name>
    <name type="common">Fish tapeworm</name>
    <name type="synonym">Diphyllobothrium latum</name>
    <dbReference type="NCBI Taxonomy" id="60516"/>
    <lineage>
        <taxon>Eukaryota</taxon>
        <taxon>Metazoa</taxon>
        <taxon>Spiralia</taxon>
        <taxon>Lophotrochozoa</taxon>
        <taxon>Platyhelminthes</taxon>
        <taxon>Cestoda</taxon>
        <taxon>Eucestoda</taxon>
        <taxon>Diphyllobothriidea</taxon>
        <taxon>Diphyllobothriidae</taxon>
        <taxon>Dibothriocephalus</taxon>
    </lineage>
</organism>
<accession>A0A3P7M639</accession>
<reference evidence="1 2" key="1">
    <citation type="submission" date="2018-11" db="EMBL/GenBank/DDBJ databases">
        <authorList>
            <consortium name="Pathogen Informatics"/>
        </authorList>
    </citation>
    <scope>NUCLEOTIDE SEQUENCE [LARGE SCALE GENOMIC DNA]</scope>
</reference>
<keyword evidence="2" id="KW-1185">Reference proteome</keyword>
<sequence length="108" mass="12403">MGDNKQADTQLVSKNTPEHTVDLQVAPCDGSETDSDCEHKFVFPLRHELPPHDYLRFILTVWYSPETSSSIADMMTRVYNEAQLKVLLTSPMDVVLMKSRKFFLELNI</sequence>
<protein>
    <submittedName>
        <fullName evidence="1">Uncharacterized protein</fullName>
    </submittedName>
</protein>
<dbReference type="EMBL" id="UYRU01056979">
    <property type="protein sequence ID" value="VDN13651.1"/>
    <property type="molecule type" value="Genomic_DNA"/>
</dbReference>
<proteinExistence type="predicted"/>
<dbReference type="Proteomes" id="UP000281553">
    <property type="component" value="Unassembled WGS sequence"/>
</dbReference>
<dbReference type="AlphaFoldDB" id="A0A3P7M639"/>
<name>A0A3P7M639_DIBLA</name>
<gene>
    <name evidence="1" type="ORF">DILT_LOCUS9482</name>
</gene>
<dbReference type="OrthoDB" id="6253923at2759"/>
<evidence type="ECO:0000313" key="1">
    <source>
        <dbReference type="EMBL" id="VDN13651.1"/>
    </source>
</evidence>
<evidence type="ECO:0000313" key="2">
    <source>
        <dbReference type="Proteomes" id="UP000281553"/>
    </source>
</evidence>